<dbReference type="EMBL" id="CAOQHR010000001">
    <property type="protein sequence ID" value="CAI6225516.1"/>
    <property type="molecule type" value="Genomic_DNA"/>
</dbReference>
<dbReference type="Proteomes" id="UP001152607">
    <property type="component" value="Unassembled WGS sequence"/>
</dbReference>
<feature type="region of interest" description="Disordered" evidence="1">
    <location>
        <begin position="1"/>
        <end position="40"/>
    </location>
</feature>
<comment type="caution">
    <text evidence="2">The sequence shown here is derived from an EMBL/GenBank/DDBJ whole genome shotgun (WGS) entry which is preliminary data.</text>
</comment>
<gene>
    <name evidence="2" type="ORF">PDIGIT_LOCUS6</name>
</gene>
<evidence type="ECO:0000313" key="3">
    <source>
        <dbReference type="Proteomes" id="UP001152607"/>
    </source>
</evidence>
<evidence type="ECO:0000313" key="2">
    <source>
        <dbReference type="EMBL" id="CAI6225516.1"/>
    </source>
</evidence>
<dbReference type="AlphaFoldDB" id="A0A9W4TYR3"/>
<name>A0A9W4TYR3_9PLEO</name>
<dbReference type="OrthoDB" id="3557612at2759"/>
<evidence type="ECO:0000256" key="1">
    <source>
        <dbReference type="SAM" id="MobiDB-lite"/>
    </source>
</evidence>
<reference evidence="2" key="1">
    <citation type="submission" date="2023-01" db="EMBL/GenBank/DDBJ databases">
        <authorList>
            <person name="Van Ghelder C."/>
            <person name="Rancurel C."/>
        </authorList>
    </citation>
    <scope>NUCLEOTIDE SEQUENCE</scope>
    <source>
        <strain evidence="2">CNCM I-4278</strain>
    </source>
</reference>
<keyword evidence="3" id="KW-1185">Reference proteome</keyword>
<sequence length="263" mass="30371">MRSSDLERQAFEDEKGSETITDNEEMKTIPFDSDPRIPRKNHTDISARTAQFCFLCVHEKNYGHYAVRVPCFRPTRWRRALSRLIFEDADARDEKITYAQLDPMENACESDAAIYERLKRACFQHQNKWKQWVPFYGIVDVREVSLQFLGGADKTGRFPIHVYPISISEIRKEADQAIALEPDNLDIENACGGGWHSRECMNIMDMYLLPCVMDQAEAGRQRKKKLDILYLLKDCARDPPKANGLRTLEGLAQESCIMDTKQV</sequence>
<protein>
    <submittedName>
        <fullName evidence="2">Uncharacterized protein</fullName>
    </submittedName>
</protein>
<accession>A0A9W4TYR3</accession>
<feature type="compositionally biased region" description="Basic and acidic residues" evidence="1">
    <location>
        <begin position="1"/>
        <end position="17"/>
    </location>
</feature>
<organism evidence="2 3">
    <name type="scientific">Periconia digitata</name>
    <dbReference type="NCBI Taxonomy" id="1303443"/>
    <lineage>
        <taxon>Eukaryota</taxon>
        <taxon>Fungi</taxon>
        <taxon>Dikarya</taxon>
        <taxon>Ascomycota</taxon>
        <taxon>Pezizomycotina</taxon>
        <taxon>Dothideomycetes</taxon>
        <taxon>Pleosporomycetidae</taxon>
        <taxon>Pleosporales</taxon>
        <taxon>Massarineae</taxon>
        <taxon>Periconiaceae</taxon>
        <taxon>Periconia</taxon>
    </lineage>
</organism>
<proteinExistence type="predicted"/>